<keyword evidence="8" id="KW-0472">Membrane</keyword>
<dbReference type="Pfam" id="PF00183">
    <property type="entry name" value="HSP90"/>
    <property type="match status" value="1"/>
</dbReference>
<feature type="domain" description="Histidine kinase/HSP90-like ATPase" evidence="9">
    <location>
        <begin position="154"/>
        <end position="308"/>
    </location>
</feature>
<protein>
    <submittedName>
        <fullName evidence="10">WGS project CAEQ00000000 data, annotated contig 1041</fullName>
    </submittedName>
</protein>
<dbReference type="PANTHER" id="PTHR11528">
    <property type="entry name" value="HEAT SHOCK PROTEIN 90 FAMILY MEMBER"/>
    <property type="match status" value="1"/>
</dbReference>
<dbReference type="PRINTS" id="PR00775">
    <property type="entry name" value="HEATSHOCK90"/>
</dbReference>
<dbReference type="Pfam" id="PF13589">
    <property type="entry name" value="HATPase_c_3"/>
    <property type="match status" value="1"/>
</dbReference>
<dbReference type="InterPro" id="IPR019805">
    <property type="entry name" value="Heat_shock_protein_90_CS"/>
</dbReference>
<dbReference type="InterPro" id="IPR003594">
    <property type="entry name" value="HATPase_dom"/>
</dbReference>
<gene>
    <name evidence="10" type="ORF">TCIL3000_0_26130</name>
</gene>
<evidence type="ECO:0000256" key="4">
    <source>
        <dbReference type="ARBA" id="ARBA00022741"/>
    </source>
</evidence>
<dbReference type="InterPro" id="IPR020568">
    <property type="entry name" value="Ribosomal_Su5_D2-typ_SF"/>
</dbReference>
<keyword evidence="6" id="KW-0143">Chaperone</keyword>
<evidence type="ECO:0000256" key="2">
    <source>
        <dbReference type="ARBA" id="ARBA00008239"/>
    </source>
</evidence>
<evidence type="ECO:0000256" key="7">
    <source>
        <dbReference type="SAM" id="MobiDB-lite"/>
    </source>
</evidence>
<evidence type="ECO:0000256" key="3">
    <source>
        <dbReference type="ARBA" id="ARBA00022490"/>
    </source>
</evidence>
<dbReference type="InterPro" id="IPR020575">
    <property type="entry name" value="Hsp90_N"/>
</dbReference>
<dbReference type="GO" id="GO:0016887">
    <property type="term" value="F:ATP hydrolysis activity"/>
    <property type="evidence" value="ECO:0007669"/>
    <property type="project" value="InterPro"/>
</dbReference>
<evidence type="ECO:0000256" key="1">
    <source>
        <dbReference type="ARBA" id="ARBA00004496"/>
    </source>
</evidence>
<feature type="transmembrane region" description="Helical" evidence="8">
    <location>
        <begin position="43"/>
        <end position="67"/>
    </location>
</feature>
<dbReference type="GO" id="GO:0140662">
    <property type="term" value="F:ATP-dependent protein folding chaperone"/>
    <property type="evidence" value="ECO:0007669"/>
    <property type="project" value="InterPro"/>
</dbReference>
<dbReference type="InterPro" id="IPR001404">
    <property type="entry name" value="Hsp90_fam"/>
</dbReference>
<dbReference type="Proteomes" id="UP000000702">
    <property type="component" value="Unassembled WGS sequence"/>
</dbReference>
<dbReference type="VEuPathDB" id="TriTrypDB:TcIL3000_0_26130"/>
<name>F9W3D7_TRYCI</name>
<evidence type="ECO:0000256" key="8">
    <source>
        <dbReference type="SAM" id="Phobius"/>
    </source>
</evidence>
<dbReference type="AlphaFoldDB" id="F9W3D7"/>
<dbReference type="SMART" id="SM00387">
    <property type="entry name" value="HATPase_c"/>
    <property type="match status" value="1"/>
</dbReference>
<dbReference type="CDD" id="cd16927">
    <property type="entry name" value="HATPase_Hsp90-like"/>
    <property type="match status" value="1"/>
</dbReference>
<comment type="caution">
    <text evidence="10">The sequence shown here is derived from an EMBL/GenBank/DDBJ whole genome shotgun (WGS) entry which is preliminary data.</text>
</comment>
<accession>F9W3D7</accession>
<evidence type="ECO:0000313" key="10">
    <source>
        <dbReference type="EMBL" id="CCD11648.1"/>
    </source>
</evidence>
<keyword evidence="4" id="KW-0547">Nucleotide-binding</keyword>
<dbReference type="GO" id="GO:0005524">
    <property type="term" value="F:ATP binding"/>
    <property type="evidence" value="ECO:0007669"/>
    <property type="project" value="UniProtKB-KW"/>
</dbReference>
<sequence>MLSFCFLFSHYFHTFIFFVPLLVFLPTFFLSLITLISYIIIYCYYYIIVIIILLLLCYCGIIVPVAVTAAAGVQLLVAPVAAQAHAGTFPVCLVLTHISLLPLSARLREPPSLADKRFSHDTATTPAAKMTETFAFQAEINQLMSLIINTFYSNKEIFLRELISNSSDACDKIRYQSLTNQSVLGDEPHLRIRVIPDRTNKTLTVEDSGIGMTKADLVNNLGTIARSGTKSFMEALEAGGDMSMIGQFGVGFYSAYLVADRVTVVSKNNDDDAYTWESSAGGTFTVTSTPDCDLKRGTRIVLHLKEDQQEYLEERRLKDLIKKHSEFIGYDIELMVENTTEKEVTDDDEDEEATAKKGDEGEEPKVEEVKEGEEDGKKKKTKKVKEVTQEFVVQNKHKPLWTRDPKDVTKEEYAAFYKAISNDWEH</sequence>
<keyword evidence="5" id="KW-0067">ATP-binding</keyword>
<organism evidence="10 11">
    <name type="scientific">Trypanosoma congolense (strain IL3000)</name>
    <dbReference type="NCBI Taxonomy" id="1068625"/>
    <lineage>
        <taxon>Eukaryota</taxon>
        <taxon>Discoba</taxon>
        <taxon>Euglenozoa</taxon>
        <taxon>Kinetoplastea</taxon>
        <taxon>Metakinetoplastina</taxon>
        <taxon>Trypanosomatida</taxon>
        <taxon>Trypanosomatidae</taxon>
        <taxon>Trypanosoma</taxon>
        <taxon>Nannomonas</taxon>
    </lineage>
</organism>
<proteinExistence type="inferred from homology"/>
<feature type="transmembrane region" description="Helical" evidence="8">
    <location>
        <begin position="12"/>
        <end position="36"/>
    </location>
</feature>
<dbReference type="Gene3D" id="3.30.565.10">
    <property type="entry name" value="Histidine kinase-like ATPase, C-terminal domain"/>
    <property type="match status" value="1"/>
</dbReference>
<dbReference type="PROSITE" id="PS00298">
    <property type="entry name" value="HSP90"/>
    <property type="match status" value="1"/>
</dbReference>
<keyword evidence="11" id="KW-1185">Reference proteome</keyword>
<comment type="subcellular location">
    <subcellularLocation>
        <location evidence="1">Cytoplasm</location>
    </subcellularLocation>
</comment>
<dbReference type="Gene3D" id="3.30.230.80">
    <property type="match status" value="1"/>
</dbReference>
<comment type="similarity">
    <text evidence="2">Belongs to the heat shock protein 90 family.</text>
</comment>
<dbReference type="OMA" id="KELHINP"/>
<dbReference type="SUPFAM" id="SSF54211">
    <property type="entry name" value="Ribosomal protein S5 domain 2-like"/>
    <property type="match status" value="1"/>
</dbReference>
<keyword evidence="8" id="KW-0812">Transmembrane</keyword>
<dbReference type="EMBL" id="CAEQ01000397">
    <property type="protein sequence ID" value="CCD11648.1"/>
    <property type="molecule type" value="Genomic_DNA"/>
</dbReference>
<evidence type="ECO:0000256" key="5">
    <source>
        <dbReference type="ARBA" id="ARBA00022840"/>
    </source>
</evidence>
<evidence type="ECO:0000259" key="9">
    <source>
        <dbReference type="SMART" id="SM00387"/>
    </source>
</evidence>
<dbReference type="SUPFAM" id="SSF55874">
    <property type="entry name" value="ATPase domain of HSP90 chaperone/DNA topoisomerase II/histidine kinase"/>
    <property type="match status" value="1"/>
</dbReference>
<keyword evidence="8" id="KW-1133">Transmembrane helix</keyword>
<dbReference type="FunFam" id="3.30.565.10:FF:000001">
    <property type="entry name" value="Heat shock protein HSP 90-alpha"/>
    <property type="match status" value="1"/>
</dbReference>
<dbReference type="GO" id="GO:0051082">
    <property type="term" value="F:unfolded protein binding"/>
    <property type="evidence" value="ECO:0007669"/>
    <property type="project" value="InterPro"/>
</dbReference>
<evidence type="ECO:0000313" key="11">
    <source>
        <dbReference type="Proteomes" id="UP000000702"/>
    </source>
</evidence>
<feature type="compositionally biased region" description="Basic and acidic residues" evidence="7">
    <location>
        <begin position="353"/>
        <end position="369"/>
    </location>
</feature>
<keyword evidence="3" id="KW-0963">Cytoplasm</keyword>
<evidence type="ECO:0000256" key="6">
    <source>
        <dbReference type="ARBA" id="ARBA00023186"/>
    </source>
</evidence>
<dbReference type="InterPro" id="IPR036890">
    <property type="entry name" value="HATPase_C_sf"/>
</dbReference>
<dbReference type="GO" id="GO:0005737">
    <property type="term" value="C:cytoplasm"/>
    <property type="evidence" value="ECO:0007669"/>
    <property type="project" value="UniProtKB-SubCell"/>
</dbReference>
<feature type="region of interest" description="Disordered" evidence="7">
    <location>
        <begin position="339"/>
        <end position="385"/>
    </location>
</feature>
<reference evidence="10 11" key="2">
    <citation type="journal article" date="2012" name="Proc. Natl. Acad. Sci. U.S.A.">
        <title>Antigenic diversity is generated by distinct evolutionary mechanisms in African trypanosome species.</title>
        <authorList>
            <person name="Jackson A.P."/>
            <person name="Berry A."/>
            <person name="Aslett M."/>
            <person name="Allison H.C."/>
            <person name="Burton P."/>
            <person name="Vavrova-Anderson J."/>
            <person name="Brown R."/>
            <person name="Browne H."/>
            <person name="Corton N."/>
            <person name="Hauser H."/>
            <person name="Gamble J."/>
            <person name="Gilderthorp R."/>
            <person name="Marcello L."/>
            <person name="McQuillan J."/>
            <person name="Otto T.D."/>
            <person name="Quail M.A."/>
            <person name="Sanders M.J."/>
            <person name="van Tonder A."/>
            <person name="Ginger M.L."/>
            <person name="Field M.C."/>
            <person name="Barry J.D."/>
            <person name="Hertz-Fowler C."/>
            <person name="Berriman M."/>
        </authorList>
    </citation>
    <scope>NUCLEOTIDE SEQUENCE [LARGE SCALE GENOMIC DNA]</scope>
    <source>
        <strain evidence="10 11">IL3000</strain>
    </source>
</reference>
<reference evidence="11" key="1">
    <citation type="submission" date="2011-07" db="EMBL/GenBank/DDBJ databases">
        <title>Divergent evolution of antigenic variation in African trypanosomes.</title>
        <authorList>
            <person name="Jackson A.P."/>
            <person name="Berry A."/>
            <person name="Allison H.C."/>
            <person name="Burton P."/>
            <person name="Anderson J."/>
            <person name="Aslett M."/>
            <person name="Brown R."/>
            <person name="Corton N."/>
            <person name="Harris D."/>
            <person name="Hauser H."/>
            <person name="Gamble J."/>
            <person name="Gilderthorp R."/>
            <person name="McQuillan J."/>
            <person name="Quail M.A."/>
            <person name="Sanders M."/>
            <person name="Van Tonder A."/>
            <person name="Ginger M.L."/>
            <person name="Donelson J.E."/>
            <person name="Field M.C."/>
            <person name="Barry J.D."/>
            <person name="Berriman M."/>
            <person name="Hertz-Fowler C."/>
        </authorList>
    </citation>
    <scope>NUCLEOTIDE SEQUENCE [LARGE SCALE GENOMIC DNA]</scope>
    <source>
        <strain evidence="11">IL3000</strain>
    </source>
</reference>